<sequence>MDFLDNQAEESEGEESSNASGSDDEPRMKKRKTSEKKKKKTKKIVESDDDDDDEDDDDEEGREEMKGFIADEEEEEEDDAKSEKSAKEDIEDELDDDDLDLINENLDRPTDRTQGRVQLDDSDDDDIDDRTAIQNTLFGGGDDDAASERGGGGNRQRERGDYSENEYSDSERSEDNFIEDDGDRPARQRHRNRNANMPEGAAEDARDVFGVEDFNFDEFYEEEDGDEAMDDEEEEIIEDDGEGGEIRVGLFKRFPRESDANGNRRKSRHFLDSIEPSELEKGFLTAHDKKIMIEDTPERFQLRRTPVTECDEEELGDESEWIFNNAFGQSTISRQERTTLPFLMNEYGAKHDSSRAQVINVIREVLRFIRLKTNCFEVPFIHFYRKEYINKMLTIDDLWRVYDFDEKWCHLTNRKKKLSDLMTRMQRYQDESEDLMVKRRPISDYDIMEVKLAGTMEQLTDIHSNFQLLHGPYVEQLINWEKERKVMEGEEVGELKTRFKASNRNDKYHLCVENGIGELVGRFGLTAKQFAENLEWKKHEVEQESDPPGVVAQEYITSAFPSVEVVLEGAKYMLAREISRLPLVREKVRKEYRNKAMVWVRPTKKGRDTLDESHPIWEKRYIKEKQVTQLSHEDFLYYHLLKETGLLEIIIDCDTETDRETGHTLVNSVLSEKPFHKDEYTESVEQWNALRDECSRMAIEEMLIPYIKEELYNTLLEEAKQSVIRKCTENLSQRLSRAGYKPPPEEIDEDDDTERHGHVRIMAIVYPTEREEASFGIMVDENGRRPESEAQSRIDGLFQKKFVTKRRPHAIALNAEDMEAIRLKRDLEDAINSLVETNAIPRRIEVFLIDCDASKVFMRSNTAALEHPDYPPALRQAVSLARLLLDPVPEYGHLWNSDEDFFCMAFHPLQRDVNQEELSNALLHQFMNRVNEIGVDINKCIEFPHYTNLLQFVAGLGPRKATQLLKIIKQNDNMVESRTKLVTGCKLGPKIFMNCSGFLKIDTFKIGEKTEAYVEVLDGSRVHPETYEWARKMAVDALEVDESADPTTALMEIMETPDRLKDLDLDAFAEELNRQGFGEKKATLYDISSELTSRYKDNRPPFEPLDNEKLFDLLTKSGKPLKEGQRVMGTVVAVQYKRNDVEQDNCPVATTDGNNMFRCPNCKEFTTSEPAKVQSHLLKKNIRDGGCPGTPVGVKVRLDNGVMGFVRNKDISKDNVDNPLKRVKINQPYYFKVLKIEKDRFSALLSCKSSDLQAIDEEIRDTYWDEDAHQMDIQETAADALKKKEEGTRVKRVISHPNFHNISFDQARKLLDSLDWSECVIRPSAHQDSSLSVTWKISDRVYHNFFVKESQKEQVFSLGRQLIVGNEEFEDLNELVARFVQPMIQNSHEITTHKYFYNGAVAEEIPTIEAYVHKQKIALGRLPYVFTASLEKPCTFFISYMFDHTNRIRHEYFTIHPGGIRFRHQTFQSLDHMLAFFKKHFNTRPPDPRQSTHSIHNSFDRPQIPVGSGYRR</sequence>
<evidence type="ECO:0000259" key="10">
    <source>
        <dbReference type="PROSITE" id="PS50126"/>
    </source>
</evidence>
<dbReference type="InterPro" id="IPR042066">
    <property type="entry name" value="Spt6_death-like"/>
</dbReference>
<dbReference type="InterPro" id="IPR023319">
    <property type="entry name" value="Tex-like_HTH_dom_sf"/>
</dbReference>
<evidence type="ECO:0000256" key="4">
    <source>
        <dbReference type="ARBA" id="ARBA00023242"/>
    </source>
</evidence>
<dbReference type="InterPro" id="IPR000980">
    <property type="entry name" value="SH2"/>
</dbReference>
<evidence type="ECO:0000313" key="11">
    <source>
        <dbReference type="EMBL" id="CAD6192953.1"/>
    </source>
</evidence>
<dbReference type="CDD" id="cd09918">
    <property type="entry name" value="SH2_Nterm_SPT6_like"/>
    <property type="match status" value="1"/>
</dbReference>
<dbReference type="Pfam" id="PF14639">
    <property type="entry name" value="YqgF"/>
    <property type="match status" value="1"/>
</dbReference>
<dbReference type="GO" id="GO:0034728">
    <property type="term" value="P:nucleosome organization"/>
    <property type="evidence" value="ECO:0007669"/>
    <property type="project" value="TreeGrafter"/>
</dbReference>
<accession>A0A8S1HA35</accession>
<feature type="region of interest" description="Disordered" evidence="9">
    <location>
        <begin position="1484"/>
        <end position="1512"/>
    </location>
</feature>
<protein>
    <recommendedName>
        <fullName evidence="6 7">Suppressor of Ty 6 homolog</fullName>
    </recommendedName>
</protein>
<evidence type="ECO:0000256" key="9">
    <source>
        <dbReference type="SAM" id="MobiDB-lite"/>
    </source>
</evidence>
<name>A0A8S1HA35_9PELO</name>
<dbReference type="FunFam" id="3.30.505.10:FF:000030">
    <property type="entry name" value="Transcription elongation factor spt6"/>
    <property type="match status" value="1"/>
</dbReference>
<dbReference type="InterPro" id="IPR003029">
    <property type="entry name" value="S1_domain"/>
</dbReference>
<dbReference type="PIRSF" id="PIRSF036947">
    <property type="entry name" value="Spt6"/>
    <property type="match status" value="1"/>
</dbReference>
<proteinExistence type="inferred from homology"/>
<dbReference type="Pfam" id="PF14635">
    <property type="entry name" value="HHH_7"/>
    <property type="match status" value="1"/>
</dbReference>
<feature type="domain" description="S1 motif" evidence="10">
    <location>
        <begin position="1193"/>
        <end position="1248"/>
    </location>
</feature>
<feature type="compositionally biased region" description="Acidic residues" evidence="9">
    <location>
        <begin position="70"/>
        <end position="80"/>
    </location>
</feature>
<dbReference type="Gene3D" id="1.10.10.650">
    <property type="entry name" value="RuvA domain 2-like"/>
    <property type="match status" value="1"/>
</dbReference>
<dbReference type="InterPro" id="IPR012340">
    <property type="entry name" value="NA-bd_OB-fold"/>
</dbReference>
<dbReference type="InterPro" id="IPR010994">
    <property type="entry name" value="RuvA_2-like"/>
</dbReference>
<dbReference type="Pfam" id="PF14633">
    <property type="entry name" value="SH2_2"/>
    <property type="match status" value="1"/>
</dbReference>
<dbReference type="FunFam" id="1.10.150.850:FF:000001">
    <property type="entry name" value="Transcription elongation factor spt6"/>
    <property type="match status" value="1"/>
</dbReference>
<dbReference type="SUPFAM" id="SSF158832">
    <property type="entry name" value="Tex N-terminal region-like"/>
    <property type="match status" value="1"/>
</dbReference>
<dbReference type="SUPFAM" id="SSF50249">
    <property type="entry name" value="Nucleic acid-binding proteins"/>
    <property type="match status" value="1"/>
</dbReference>
<dbReference type="Gene3D" id="1.10.3500.10">
    <property type="entry name" value="Tex N-terminal region-like"/>
    <property type="match status" value="1"/>
</dbReference>
<dbReference type="SMART" id="SM00252">
    <property type="entry name" value="SH2"/>
    <property type="match status" value="1"/>
</dbReference>
<dbReference type="InterPro" id="IPR035420">
    <property type="entry name" value="Spt6_SH2"/>
</dbReference>
<organism evidence="11 12">
    <name type="scientific">Caenorhabditis auriculariae</name>
    <dbReference type="NCBI Taxonomy" id="2777116"/>
    <lineage>
        <taxon>Eukaryota</taxon>
        <taxon>Metazoa</taxon>
        <taxon>Ecdysozoa</taxon>
        <taxon>Nematoda</taxon>
        <taxon>Chromadorea</taxon>
        <taxon>Rhabditida</taxon>
        <taxon>Rhabditina</taxon>
        <taxon>Rhabditomorpha</taxon>
        <taxon>Rhabditoidea</taxon>
        <taxon>Rhabditidae</taxon>
        <taxon>Peloderinae</taxon>
        <taxon>Caenorhabditis</taxon>
    </lineage>
</organism>
<comment type="subunit">
    <text evidence="5 7">Interacts with glp-1 and lin-12.</text>
</comment>
<dbReference type="Gene3D" id="3.30.505.10">
    <property type="entry name" value="SH2 domain"/>
    <property type="match status" value="2"/>
</dbReference>
<feature type="compositionally biased region" description="Acidic residues" evidence="9">
    <location>
        <begin position="47"/>
        <end position="62"/>
    </location>
</feature>
<dbReference type="Gene3D" id="1.10.150.850">
    <property type="entry name" value="Spt6, helix-hairpin-helix domain"/>
    <property type="match status" value="1"/>
</dbReference>
<evidence type="ECO:0000313" key="12">
    <source>
        <dbReference type="Proteomes" id="UP000835052"/>
    </source>
</evidence>
<feature type="compositionally biased region" description="Basic and acidic residues" evidence="9">
    <location>
        <begin position="105"/>
        <end position="114"/>
    </location>
</feature>
<feature type="compositionally biased region" description="Basic residues" evidence="9">
    <location>
        <begin position="28"/>
        <end position="42"/>
    </location>
</feature>
<feature type="compositionally biased region" description="Acidic residues" evidence="9">
    <location>
        <begin position="89"/>
        <end position="101"/>
    </location>
</feature>
<comment type="caution">
    <text evidence="11">The sequence shown here is derived from an EMBL/GenBank/DDBJ whole genome shotgun (WGS) entry which is preliminary data.</text>
</comment>
<dbReference type="InterPro" id="IPR035019">
    <property type="entry name" value="Spt6_SH2_N"/>
</dbReference>
<dbReference type="FunFam" id="1.10.10.650:FF:000002">
    <property type="entry name" value="Transcription elongation factor spt6"/>
    <property type="match status" value="1"/>
</dbReference>
<dbReference type="InterPro" id="IPR017072">
    <property type="entry name" value="TF_Spt6"/>
</dbReference>
<dbReference type="PANTHER" id="PTHR10145:SF6">
    <property type="entry name" value="TRANSCRIPTION ELONGATION FACTOR SPT6"/>
    <property type="match status" value="1"/>
</dbReference>
<dbReference type="SMART" id="SM00316">
    <property type="entry name" value="S1"/>
    <property type="match status" value="1"/>
</dbReference>
<dbReference type="InterPro" id="IPR036860">
    <property type="entry name" value="SH2_dom_sf"/>
</dbReference>
<dbReference type="Pfam" id="PF00575">
    <property type="entry name" value="S1"/>
    <property type="match status" value="1"/>
</dbReference>
<dbReference type="GO" id="GO:0042393">
    <property type="term" value="F:histone binding"/>
    <property type="evidence" value="ECO:0007669"/>
    <property type="project" value="TreeGrafter"/>
</dbReference>
<dbReference type="GO" id="GO:0008023">
    <property type="term" value="C:transcription elongation factor complex"/>
    <property type="evidence" value="ECO:0007669"/>
    <property type="project" value="TreeGrafter"/>
</dbReference>
<evidence type="ECO:0000256" key="3">
    <source>
        <dbReference type="ARBA" id="ARBA00023163"/>
    </source>
</evidence>
<dbReference type="SUPFAM" id="SSF53098">
    <property type="entry name" value="Ribonuclease H-like"/>
    <property type="match status" value="1"/>
</dbReference>
<dbReference type="InterPro" id="IPR023323">
    <property type="entry name" value="Tex-like_dom_sf"/>
</dbReference>
<keyword evidence="4 7" id="KW-0539">Nucleus</keyword>
<dbReference type="Pfam" id="PF22706">
    <property type="entry name" value="Tex_central_region"/>
    <property type="match status" value="1"/>
</dbReference>
<dbReference type="OrthoDB" id="343921at2759"/>
<keyword evidence="12" id="KW-1185">Reference proteome</keyword>
<dbReference type="InterPro" id="IPR055179">
    <property type="entry name" value="Tex-like_central_region"/>
</dbReference>
<dbReference type="InterPro" id="IPR032706">
    <property type="entry name" value="Spt6_HHH"/>
</dbReference>
<dbReference type="Pfam" id="PF14641">
    <property type="entry name" value="HTH_44"/>
    <property type="match status" value="1"/>
</dbReference>
<dbReference type="PROSITE" id="PS50126">
    <property type="entry name" value="S1"/>
    <property type="match status" value="1"/>
</dbReference>
<dbReference type="InterPro" id="IPR012337">
    <property type="entry name" value="RNaseH-like_sf"/>
</dbReference>
<dbReference type="SUPFAM" id="SSF55550">
    <property type="entry name" value="SH2 domain"/>
    <property type="match status" value="1"/>
</dbReference>
<dbReference type="Gene3D" id="3.30.420.140">
    <property type="entry name" value="YqgF/RNase H-like domain"/>
    <property type="match status" value="1"/>
</dbReference>
<keyword evidence="8" id="KW-0175">Coiled coil</keyword>
<dbReference type="Pfam" id="PF14632">
    <property type="entry name" value="SPT6_acidic"/>
    <property type="match status" value="1"/>
</dbReference>
<reference evidence="11" key="1">
    <citation type="submission" date="2020-10" db="EMBL/GenBank/DDBJ databases">
        <authorList>
            <person name="Kikuchi T."/>
        </authorList>
    </citation>
    <scope>NUCLEOTIDE SEQUENCE</scope>
    <source>
        <strain evidence="11">NKZ352</strain>
    </source>
</reference>
<feature type="coiled-coil region" evidence="8">
    <location>
        <begin position="411"/>
        <end position="438"/>
    </location>
</feature>
<comment type="subcellular location">
    <subcellularLocation>
        <location evidence="1 7">Nucleus</location>
    </subcellularLocation>
</comment>
<dbReference type="FunFam" id="1.10.10.2740:FF:000002">
    <property type="entry name" value="Transcription elongation factor Spt6"/>
    <property type="match status" value="1"/>
</dbReference>
<dbReference type="SUPFAM" id="SSF47781">
    <property type="entry name" value="RuvA domain 2-like"/>
    <property type="match status" value="2"/>
</dbReference>
<dbReference type="EMBL" id="CAJGYM010000031">
    <property type="protein sequence ID" value="CAD6192953.1"/>
    <property type="molecule type" value="Genomic_DNA"/>
</dbReference>
<keyword evidence="3 7" id="KW-0804">Transcription</keyword>
<comment type="similarity">
    <text evidence="2 7">Belongs to the SPT6 family.</text>
</comment>
<dbReference type="Gene3D" id="1.10.10.2740">
    <property type="entry name" value="Spt6, Death-like domain"/>
    <property type="match status" value="1"/>
</dbReference>
<evidence type="ECO:0000256" key="5">
    <source>
        <dbReference type="ARBA" id="ARBA00062894"/>
    </source>
</evidence>
<dbReference type="Pfam" id="PF17674">
    <property type="entry name" value="HHH_9"/>
    <property type="match status" value="1"/>
</dbReference>
<feature type="region of interest" description="Disordered" evidence="9">
    <location>
        <begin position="1"/>
        <end position="208"/>
    </location>
</feature>
<dbReference type="GO" id="GO:0003677">
    <property type="term" value="F:DNA binding"/>
    <property type="evidence" value="ECO:0007669"/>
    <property type="project" value="InterPro"/>
</dbReference>
<evidence type="ECO:0000256" key="1">
    <source>
        <dbReference type="ARBA" id="ARBA00004123"/>
    </source>
</evidence>
<dbReference type="CDD" id="cd09928">
    <property type="entry name" value="SH2_Cterm_SPT6_like"/>
    <property type="match status" value="1"/>
</dbReference>
<comment type="function">
    <text evidence="7">Histone H3-H4 chaperone that plays a role in maintenance of chromatin structure during RNA polymerase II transcription elongation.</text>
</comment>
<evidence type="ECO:0000256" key="2">
    <source>
        <dbReference type="ARBA" id="ARBA00009253"/>
    </source>
</evidence>
<dbReference type="InterPro" id="IPR037027">
    <property type="entry name" value="YqgF/RNaseH-like_dom_sf"/>
</dbReference>
<dbReference type="PANTHER" id="PTHR10145">
    <property type="entry name" value="TRANSCRIPTION ELONGATION FACTOR SPT6"/>
    <property type="match status" value="1"/>
</dbReference>
<dbReference type="InterPro" id="IPR028083">
    <property type="entry name" value="Spt6_acidic_N_dom"/>
</dbReference>
<dbReference type="InterPro" id="IPR028231">
    <property type="entry name" value="Spt6_YqgF"/>
</dbReference>
<evidence type="ECO:0000256" key="7">
    <source>
        <dbReference type="PIRNR" id="PIRNR036947"/>
    </source>
</evidence>
<dbReference type="GO" id="GO:0031491">
    <property type="term" value="F:nucleosome binding"/>
    <property type="evidence" value="ECO:0007669"/>
    <property type="project" value="TreeGrafter"/>
</dbReference>
<gene>
    <name evidence="11" type="ORF">CAUJ_LOCUS8872</name>
</gene>
<evidence type="ECO:0000256" key="8">
    <source>
        <dbReference type="SAM" id="Coils"/>
    </source>
</evidence>
<dbReference type="Gene3D" id="2.40.50.140">
    <property type="entry name" value="Nucleic acid-binding proteins"/>
    <property type="match status" value="1"/>
</dbReference>
<dbReference type="InterPro" id="IPR035018">
    <property type="entry name" value="Spt6_SH2_C"/>
</dbReference>
<dbReference type="Proteomes" id="UP000835052">
    <property type="component" value="Unassembled WGS sequence"/>
</dbReference>
<dbReference type="GO" id="GO:0140673">
    <property type="term" value="P:transcription elongation-coupled chromatin remodeling"/>
    <property type="evidence" value="ECO:0007669"/>
    <property type="project" value="InterPro"/>
</dbReference>
<evidence type="ECO:0000256" key="6">
    <source>
        <dbReference type="ARBA" id="ARBA00070965"/>
    </source>
</evidence>
<dbReference type="InterPro" id="IPR041692">
    <property type="entry name" value="HHH_9"/>
</dbReference>
<dbReference type="InterPro" id="IPR028088">
    <property type="entry name" value="Spt6_HTH_DNA-bd_dom"/>
</dbReference>
<dbReference type="FunFam" id="2.40.50.140:FF:000494">
    <property type="entry name" value="Suppressor of Ty 6 homolog"/>
    <property type="match status" value="1"/>
</dbReference>